<dbReference type="EMBL" id="KM386655">
    <property type="protein sequence ID" value="AIX47875.1"/>
    <property type="molecule type" value="Genomic_DNA"/>
</dbReference>
<name>A0A0A0Z0Z5_NPVLD</name>
<evidence type="ECO:0000256" key="1">
    <source>
        <dbReference type="SAM" id="MobiDB-lite"/>
    </source>
</evidence>
<evidence type="ECO:0000313" key="2">
    <source>
        <dbReference type="EMBL" id="AIX47875.1"/>
    </source>
</evidence>
<proteinExistence type="predicted"/>
<feature type="compositionally biased region" description="Basic residues" evidence="1">
    <location>
        <begin position="79"/>
        <end position="89"/>
    </location>
</feature>
<organism evidence="2">
    <name type="scientific">Lymantria dispar multicapsid nuclear polyhedrosis virus</name>
    <name type="common">LdMNPV</name>
    <dbReference type="NCBI Taxonomy" id="10449"/>
    <lineage>
        <taxon>Viruses</taxon>
        <taxon>Viruses incertae sedis</taxon>
        <taxon>Naldaviricetes</taxon>
        <taxon>Lefavirales</taxon>
        <taxon>Baculoviridae</taxon>
        <taxon>Alphabaculovirus</taxon>
        <taxon>Alphabaculovirus lydisparis</taxon>
    </lineage>
</organism>
<accession>A0A0A0Z0Z5</accession>
<reference evidence="2" key="1">
    <citation type="journal article" date="2015" name="Genome Announc.">
        <title>Complete Genome Sequence of the Strain of Lymantria dispar Multiple Nucleopolyhedrovirus Found in the Gypsy Moth Biopesticide Virin-ENSh.</title>
        <authorList>
            <person name="Harrison R.L."/>
            <person name="Rowley D.L."/>
        </authorList>
    </citation>
    <scope>NUCLEOTIDE SEQUENCE</scope>
    <source>
        <strain evidence="2">3029</strain>
    </source>
</reference>
<organismHost>
    <name type="scientific">Lepidoptera</name>
    <name type="common">moths &amp; butterflies</name>
    <dbReference type="NCBI Taxonomy" id="7088"/>
</organismHost>
<sequence length="161" mass="19525">MGGHSVRINGGRYEKRFTKEFLTFVCGKRIDGQVRWDRCTRKLLSVATDGAVERLLRLDRRAFWPDGAAFRCSLDRRRRPRRRRRRLRRSKDSDRRPSGHHHHHHHHQRRRRSSPDKDEEALQQFIDVQICDDDERVDDFDDYRRNELESMKDSFNKMNIV</sequence>
<feature type="compositionally biased region" description="Basic residues" evidence="1">
    <location>
        <begin position="98"/>
        <end position="112"/>
    </location>
</feature>
<feature type="region of interest" description="Disordered" evidence="1">
    <location>
        <begin position="79"/>
        <end position="119"/>
    </location>
</feature>
<protein>
    <submittedName>
        <fullName evidence="2">LEF-6</fullName>
    </submittedName>
</protein>